<gene>
    <name evidence="1" type="ORF">IC235_00385</name>
</gene>
<name>A0A927GHI2_9BACT</name>
<protein>
    <submittedName>
        <fullName evidence="1">Uncharacterized protein</fullName>
    </submittedName>
</protein>
<comment type="caution">
    <text evidence="1">The sequence shown here is derived from an EMBL/GenBank/DDBJ whole genome shotgun (WGS) entry which is preliminary data.</text>
</comment>
<proteinExistence type="predicted"/>
<evidence type="ECO:0000313" key="1">
    <source>
        <dbReference type="EMBL" id="MBD2766345.1"/>
    </source>
</evidence>
<organism evidence="1 2">
    <name type="scientific">Hymenobacter montanus</name>
    <dbReference type="NCBI Taxonomy" id="2771359"/>
    <lineage>
        <taxon>Bacteria</taxon>
        <taxon>Pseudomonadati</taxon>
        <taxon>Bacteroidota</taxon>
        <taxon>Cytophagia</taxon>
        <taxon>Cytophagales</taxon>
        <taxon>Hymenobacteraceae</taxon>
        <taxon>Hymenobacter</taxon>
    </lineage>
</organism>
<accession>A0A927GHI2</accession>
<sequence>MAERVRKGYKRLFEVRLLHHYWLDEGATSFDLLADPARRLLTYDCRPFLTLAPTPPTALALAGFGGLYRDTALGGLVLVPDEAVIPDDAIFELVLTVQQAAFYTYTALTLPARSIYELYHPAEGKSYRYKENVPVLSNLTGTARGAGPSQGLYLSREIPILTPTDRVEALVDIGNALHQLTSDQPGAATRQLAAALADTPVFVHQADVPELVPPAGLAGVPARGLLLTGGIPDAVFALLRIAAVRPGRADFSCTAAGRARASHPVFQVRFKNRSTNRHYFSRVTGAPVSTDPTPLPLTRFGNAGPKQKPTGDDIKFSFDQLAPGRITGLRSEIFE</sequence>
<dbReference type="EMBL" id="JACXAD010000001">
    <property type="protein sequence ID" value="MBD2766345.1"/>
    <property type="molecule type" value="Genomic_DNA"/>
</dbReference>
<dbReference type="Proteomes" id="UP000612233">
    <property type="component" value="Unassembled WGS sequence"/>
</dbReference>
<reference evidence="1" key="1">
    <citation type="submission" date="2020-09" db="EMBL/GenBank/DDBJ databases">
        <authorList>
            <person name="Kim M.K."/>
        </authorList>
    </citation>
    <scope>NUCLEOTIDE SEQUENCE</scope>
    <source>
        <strain evidence="1">BT664</strain>
    </source>
</reference>
<evidence type="ECO:0000313" key="2">
    <source>
        <dbReference type="Proteomes" id="UP000612233"/>
    </source>
</evidence>
<keyword evidence="2" id="KW-1185">Reference proteome</keyword>
<dbReference type="AlphaFoldDB" id="A0A927GHI2"/>
<dbReference type="RefSeq" id="WP_191003174.1">
    <property type="nucleotide sequence ID" value="NZ_JACXAD010000001.1"/>
</dbReference>